<reference evidence="5" key="1">
    <citation type="submission" date="2022-07" db="EMBL/GenBank/DDBJ databases">
        <title>Tahibacter sp., a new gammaproteobacterium isolated from the silt sample collected at pig farm.</title>
        <authorList>
            <person name="Chen H."/>
        </authorList>
    </citation>
    <scope>NUCLEOTIDE SEQUENCE</scope>
    <source>
        <strain evidence="5">P2K</strain>
    </source>
</reference>
<evidence type="ECO:0000256" key="3">
    <source>
        <dbReference type="ARBA" id="ARBA00022833"/>
    </source>
</evidence>
<dbReference type="EMBL" id="JANFQO010000012">
    <property type="protein sequence ID" value="MCQ4165808.1"/>
    <property type="molecule type" value="Genomic_DNA"/>
</dbReference>
<dbReference type="SUPFAM" id="SSF51316">
    <property type="entry name" value="Mss4-like"/>
    <property type="match status" value="1"/>
</dbReference>
<name>A0ABT1QU26_9GAMM</name>
<keyword evidence="2" id="KW-0479">Metal-binding</keyword>
<evidence type="ECO:0000259" key="4">
    <source>
        <dbReference type="PROSITE" id="PS51891"/>
    </source>
</evidence>
<sequence>MTETPARTLQTHAGACHCGAVRFEIRTDFPELTTCDCSICRRKNALMVKVHESDFRLLAGADFLSEYQFHTRTATHYFCRVCGIYPFHRKRVTPDYFGINVYCLQDFSPQGIPVRQTVGADMP</sequence>
<dbReference type="Pfam" id="PF04828">
    <property type="entry name" value="GFA"/>
    <property type="match status" value="1"/>
</dbReference>
<accession>A0ABT1QU26</accession>
<comment type="caution">
    <text evidence="5">The sequence shown here is derived from an EMBL/GenBank/DDBJ whole genome shotgun (WGS) entry which is preliminary data.</text>
</comment>
<dbReference type="PANTHER" id="PTHR28620:SF1">
    <property type="entry name" value="CENP-V_GFA DOMAIN-CONTAINING PROTEIN"/>
    <property type="match status" value="1"/>
</dbReference>
<comment type="similarity">
    <text evidence="1">Belongs to the Gfa family.</text>
</comment>
<dbReference type="InterPro" id="IPR052355">
    <property type="entry name" value="CENP-V-like"/>
</dbReference>
<feature type="domain" description="CENP-V/GFA" evidence="4">
    <location>
        <begin position="12"/>
        <end position="123"/>
    </location>
</feature>
<keyword evidence="6" id="KW-1185">Reference proteome</keyword>
<evidence type="ECO:0000256" key="1">
    <source>
        <dbReference type="ARBA" id="ARBA00005495"/>
    </source>
</evidence>
<proteinExistence type="inferred from homology"/>
<organism evidence="5 6">
    <name type="scientific">Tahibacter harae</name>
    <dbReference type="NCBI Taxonomy" id="2963937"/>
    <lineage>
        <taxon>Bacteria</taxon>
        <taxon>Pseudomonadati</taxon>
        <taxon>Pseudomonadota</taxon>
        <taxon>Gammaproteobacteria</taxon>
        <taxon>Lysobacterales</taxon>
        <taxon>Rhodanobacteraceae</taxon>
        <taxon>Tahibacter</taxon>
    </lineage>
</organism>
<evidence type="ECO:0000256" key="2">
    <source>
        <dbReference type="ARBA" id="ARBA00022723"/>
    </source>
</evidence>
<dbReference type="Gene3D" id="2.170.150.70">
    <property type="match status" value="1"/>
</dbReference>
<dbReference type="PANTHER" id="PTHR28620">
    <property type="entry name" value="CENTROMERE PROTEIN V"/>
    <property type="match status" value="1"/>
</dbReference>
<dbReference type="Proteomes" id="UP001165498">
    <property type="component" value="Unassembled WGS sequence"/>
</dbReference>
<dbReference type="RefSeq" id="WP_255914998.1">
    <property type="nucleotide sequence ID" value="NZ_JANFQO010000012.1"/>
</dbReference>
<dbReference type="InterPro" id="IPR011057">
    <property type="entry name" value="Mss4-like_sf"/>
</dbReference>
<dbReference type="PROSITE" id="PS51891">
    <property type="entry name" value="CENP_V_GFA"/>
    <property type="match status" value="1"/>
</dbReference>
<evidence type="ECO:0000313" key="5">
    <source>
        <dbReference type="EMBL" id="MCQ4165808.1"/>
    </source>
</evidence>
<protein>
    <submittedName>
        <fullName evidence="5">GFA family protein</fullName>
    </submittedName>
</protein>
<evidence type="ECO:0000313" key="6">
    <source>
        <dbReference type="Proteomes" id="UP001165498"/>
    </source>
</evidence>
<dbReference type="InterPro" id="IPR006913">
    <property type="entry name" value="CENP-V/GFA"/>
</dbReference>
<gene>
    <name evidence="5" type="ORF">NM961_13890</name>
</gene>
<keyword evidence="3" id="KW-0862">Zinc</keyword>